<keyword evidence="10" id="KW-0966">Cell projection</keyword>
<dbReference type="GO" id="GO:0030027">
    <property type="term" value="C:lamellipodium"/>
    <property type="evidence" value="ECO:0007669"/>
    <property type="project" value="UniProtKB-SubCell"/>
</dbReference>
<accession>A0A6J0VBC9</accession>
<feature type="domain" description="T-SNARE coiled-coil homology" evidence="14">
    <location>
        <begin position="45"/>
        <end position="107"/>
    </location>
</feature>
<dbReference type="GO" id="GO:0005856">
    <property type="term" value="C:cytoskeleton"/>
    <property type="evidence" value="ECO:0007669"/>
    <property type="project" value="UniProtKB-SubCell"/>
</dbReference>
<dbReference type="Gene3D" id="6.10.140.1620">
    <property type="match status" value="1"/>
</dbReference>
<dbReference type="GO" id="GO:0017124">
    <property type="term" value="F:SH3 domain binding"/>
    <property type="evidence" value="ECO:0007669"/>
    <property type="project" value="TreeGrafter"/>
</dbReference>
<dbReference type="SMART" id="SM00326">
    <property type="entry name" value="SH3"/>
    <property type="match status" value="1"/>
</dbReference>
<dbReference type="GO" id="GO:0035591">
    <property type="term" value="F:signaling adaptor activity"/>
    <property type="evidence" value="ECO:0007669"/>
    <property type="project" value="TreeGrafter"/>
</dbReference>
<feature type="domain" description="SH3" evidence="13">
    <location>
        <begin position="413"/>
        <end position="472"/>
    </location>
</feature>
<evidence type="ECO:0000256" key="10">
    <source>
        <dbReference type="ARBA" id="ARBA00023273"/>
    </source>
</evidence>
<dbReference type="InterPro" id="IPR028457">
    <property type="entry name" value="ABI"/>
</dbReference>
<evidence type="ECO:0000256" key="11">
    <source>
        <dbReference type="PROSITE-ProRule" id="PRU00192"/>
    </source>
</evidence>
<reference evidence="15" key="1">
    <citation type="submission" date="2025-05" db="UniProtKB">
        <authorList>
            <consortium name="RefSeq"/>
        </authorList>
    </citation>
    <scope>NUCLEOTIDE SEQUENCE [LARGE SCALE GENOMIC DNA]</scope>
</reference>
<feature type="region of interest" description="Disordered" evidence="12">
    <location>
        <begin position="359"/>
        <end position="392"/>
    </location>
</feature>
<dbReference type="PANTHER" id="PTHR10460">
    <property type="entry name" value="ABL INTERACTOR FAMILY MEMBER"/>
    <property type="match status" value="1"/>
</dbReference>
<dbReference type="PROSITE" id="PS50192">
    <property type="entry name" value="T_SNARE"/>
    <property type="match status" value="1"/>
</dbReference>
<evidence type="ECO:0000256" key="1">
    <source>
        <dbReference type="ARBA" id="ARBA00004245"/>
    </source>
</evidence>
<evidence type="ECO:0000256" key="5">
    <source>
        <dbReference type="ARBA" id="ARBA00022443"/>
    </source>
</evidence>
<evidence type="ECO:0000313" key="16">
    <source>
        <dbReference type="RefSeq" id="XP_020670146.2"/>
    </source>
</evidence>
<dbReference type="Pfam" id="PF07815">
    <property type="entry name" value="Abi_HHR"/>
    <property type="match status" value="1"/>
</dbReference>
<dbReference type="Proteomes" id="UP001652642">
    <property type="component" value="Chromosome 1"/>
</dbReference>
<evidence type="ECO:0000313" key="15">
    <source>
        <dbReference type="Proteomes" id="UP001652642"/>
    </source>
</evidence>
<feature type="region of interest" description="Disordered" evidence="12">
    <location>
        <begin position="159"/>
        <end position="323"/>
    </location>
</feature>
<dbReference type="AlphaFoldDB" id="A0A6J0VBC9"/>
<keyword evidence="6" id="KW-0963">Cytoplasm</keyword>
<gene>
    <name evidence="16" type="primary">ABI2</name>
</gene>
<keyword evidence="8" id="KW-0175">Coiled coil</keyword>
<evidence type="ECO:0000256" key="3">
    <source>
        <dbReference type="ARBA" id="ARBA00004510"/>
    </source>
</evidence>
<dbReference type="Pfam" id="PF00018">
    <property type="entry name" value="SH3_1"/>
    <property type="match status" value="1"/>
</dbReference>
<dbReference type="GO" id="GO:0098858">
    <property type="term" value="C:actin-based cell projection"/>
    <property type="evidence" value="ECO:0007669"/>
    <property type="project" value="TreeGrafter"/>
</dbReference>
<dbReference type="Gene3D" id="2.30.30.40">
    <property type="entry name" value="SH3 Domains"/>
    <property type="match status" value="1"/>
</dbReference>
<dbReference type="InterPro" id="IPR036028">
    <property type="entry name" value="SH3-like_dom_sf"/>
</dbReference>
<dbReference type="GeneID" id="110090721"/>
<reference evidence="16" key="2">
    <citation type="submission" date="2025-08" db="UniProtKB">
        <authorList>
            <consortium name="RefSeq"/>
        </authorList>
    </citation>
    <scope>IDENTIFICATION</scope>
</reference>
<evidence type="ECO:0000256" key="4">
    <source>
        <dbReference type="ARBA" id="ARBA00010020"/>
    </source>
</evidence>
<evidence type="ECO:0000256" key="7">
    <source>
        <dbReference type="ARBA" id="ARBA00022553"/>
    </source>
</evidence>
<dbReference type="SUPFAM" id="SSF50044">
    <property type="entry name" value="SH3-domain"/>
    <property type="match status" value="1"/>
</dbReference>
<name>A0A6J0VBC9_9SAUR</name>
<evidence type="ECO:0000256" key="12">
    <source>
        <dbReference type="SAM" id="MobiDB-lite"/>
    </source>
</evidence>
<sequence>MAELQMLLEEEIPGGRRALFDSYTNLERVAEYCETNYIQSTDKQRALEETKAYTTQSLASVAYLINTLANNVLQMLDIQASQLRRMESSINHISQTVDIHKEKVARREIGILTTNKNTSRTHKIIAPANLERPVRYIRKPIDYTILDDIGHGVKVSTQNMKMGGLPRTTPPTQKPPSPPMSGKGTIGRHSPYRTLEPVRPPVVPNDYVPSPTRNMAPSQQSPVRTASVNQRNRTYSSSGSSGGSHPSSRSSSRENSGSGSVGVPIAVPTPSPPSVYPGHPVQFYSMNRPVARHTPPAIGGSLPYRRPPSITSQNSLQNQVNGGPFYSQNPVSLAPPPPSILQVTPQLPLMGFVARVQENISDTPPPPPPVDEPVFDESPPPPPPPEDYEEEEAAVVEYSDPYAEEDPPWAPRIYLEKVVAIYDYTKDKEDELSFQEGAIIYVIKKNDDGWYEGVMNGVTGLFPGNYVESIMHYSE</sequence>
<dbReference type="InterPro" id="IPR012849">
    <property type="entry name" value="Abl-interactor_HHR_dom"/>
</dbReference>
<dbReference type="PANTHER" id="PTHR10460:SF26">
    <property type="entry name" value="ABL INTERACTOR 2"/>
    <property type="match status" value="1"/>
</dbReference>
<dbReference type="GO" id="GO:0031209">
    <property type="term" value="C:SCAR complex"/>
    <property type="evidence" value="ECO:0007669"/>
    <property type="project" value="TreeGrafter"/>
</dbReference>
<dbReference type="PROSITE" id="PS50002">
    <property type="entry name" value="SH3"/>
    <property type="match status" value="1"/>
</dbReference>
<dbReference type="CDD" id="cd11972">
    <property type="entry name" value="SH3_Abi2"/>
    <property type="match status" value="1"/>
</dbReference>
<organism evidence="15 16">
    <name type="scientific">Pogona vitticeps</name>
    <name type="common">central bearded dragon</name>
    <dbReference type="NCBI Taxonomy" id="103695"/>
    <lineage>
        <taxon>Eukaryota</taxon>
        <taxon>Metazoa</taxon>
        <taxon>Chordata</taxon>
        <taxon>Craniata</taxon>
        <taxon>Vertebrata</taxon>
        <taxon>Euteleostomi</taxon>
        <taxon>Lepidosauria</taxon>
        <taxon>Squamata</taxon>
        <taxon>Bifurcata</taxon>
        <taxon>Unidentata</taxon>
        <taxon>Episquamata</taxon>
        <taxon>Toxicofera</taxon>
        <taxon>Iguania</taxon>
        <taxon>Acrodonta</taxon>
        <taxon>Agamidae</taxon>
        <taxon>Amphibolurinae</taxon>
        <taxon>Pogona</taxon>
    </lineage>
</organism>
<dbReference type="PRINTS" id="PR00452">
    <property type="entry name" value="SH3DOMAIN"/>
</dbReference>
<keyword evidence="15" id="KW-1185">Reference proteome</keyword>
<dbReference type="CTD" id="10152"/>
<dbReference type="RefSeq" id="XP_020670146.2">
    <property type="nucleotide sequence ID" value="XM_020814487.2"/>
</dbReference>
<feature type="compositionally biased region" description="Low complexity" evidence="12">
    <location>
        <begin position="236"/>
        <end position="262"/>
    </location>
</feature>
<comment type="similarity">
    <text evidence="4">Belongs to the ABI family.</text>
</comment>
<protein>
    <submittedName>
        <fullName evidence="16">Abl interactor 2 isoform X12</fullName>
    </submittedName>
</protein>
<feature type="compositionally biased region" description="Polar residues" evidence="12">
    <location>
        <begin position="211"/>
        <end position="235"/>
    </location>
</feature>
<feature type="compositionally biased region" description="Polar residues" evidence="12">
    <location>
        <begin position="309"/>
        <end position="323"/>
    </location>
</feature>
<evidence type="ECO:0000256" key="8">
    <source>
        <dbReference type="ARBA" id="ARBA00023054"/>
    </source>
</evidence>
<evidence type="ECO:0000256" key="9">
    <source>
        <dbReference type="ARBA" id="ARBA00023212"/>
    </source>
</evidence>
<evidence type="ECO:0000259" key="13">
    <source>
        <dbReference type="PROSITE" id="PS50002"/>
    </source>
</evidence>
<feature type="compositionally biased region" description="Pro residues" evidence="12">
    <location>
        <begin position="168"/>
        <end position="179"/>
    </location>
</feature>
<dbReference type="InterPro" id="IPR000727">
    <property type="entry name" value="T_SNARE_dom"/>
</dbReference>
<keyword evidence="7" id="KW-0597">Phosphoprotein</keyword>
<evidence type="ECO:0000259" key="14">
    <source>
        <dbReference type="PROSITE" id="PS50192"/>
    </source>
</evidence>
<comment type="subcellular location">
    <subcellularLocation>
        <location evidence="2">Cell projection</location>
        <location evidence="2">Filopodium</location>
    </subcellularLocation>
    <subcellularLocation>
        <location evidence="3">Cell projection</location>
        <location evidence="3">Lamellipodium</location>
    </subcellularLocation>
    <subcellularLocation>
        <location evidence="1">Cytoplasm</location>
        <location evidence="1">Cytoskeleton</location>
    </subcellularLocation>
</comment>
<proteinExistence type="inferred from homology"/>
<keyword evidence="5 11" id="KW-0728">SH3 domain</keyword>
<dbReference type="InterPro" id="IPR035726">
    <property type="entry name" value="Abi2_SH3"/>
</dbReference>
<evidence type="ECO:0000256" key="2">
    <source>
        <dbReference type="ARBA" id="ARBA00004486"/>
    </source>
</evidence>
<keyword evidence="9" id="KW-0206">Cytoskeleton</keyword>
<evidence type="ECO:0000256" key="6">
    <source>
        <dbReference type="ARBA" id="ARBA00022490"/>
    </source>
</evidence>
<dbReference type="GO" id="GO:0001764">
    <property type="term" value="P:neuron migration"/>
    <property type="evidence" value="ECO:0007669"/>
    <property type="project" value="TreeGrafter"/>
</dbReference>
<dbReference type="InterPro" id="IPR001452">
    <property type="entry name" value="SH3_domain"/>
</dbReference>